<sequence length="159" mass="18191">MRELADSEIRDSRLQRLYAYWRERHVGTRPPGRADLDPLDFPYAVGFVTLVDVEHGPLRFRFRLVASPVTRHLGYELTGKYLDEVPEPAMRGYLEESYRRVVAACGALHERGERVLDRRIWRHESMLLPCCDADGSVNMIISARVTETPRSLADPALPG</sequence>
<accession>A0A918XQH3</accession>
<dbReference type="AlphaFoldDB" id="A0A918XQH3"/>
<keyword evidence="2" id="KW-1185">Reference proteome</keyword>
<evidence type="ECO:0000313" key="2">
    <source>
        <dbReference type="Proteomes" id="UP000630353"/>
    </source>
</evidence>
<dbReference type="InterPro" id="IPR009922">
    <property type="entry name" value="DUF1457"/>
</dbReference>
<organism evidence="1 2">
    <name type="scientific">Thalassobaculum fulvum</name>
    <dbReference type="NCBI Taxonomy" id="1633335"/>
    <lineage>
        <taxon>Bacteria</taxon>
        <taxon>Pseudomonadati</taxon>
        <taxon>Pseudomonadota</taxon>
        <taxon>Alphaproteobacteria</taxon>
        <taxon>Rhodospirillales</taxon>
        <taxon>Thalassobaculaceae</taxon>
        <taxon>Thalassobaculum</taxon>
    </lineage>
</organism>
<reference evidence="1" key="1">
    <citation type="journal article" date="2014" name="Int. J. Syst. Evol. Microbiol.">
        <title>Complete genome sequence of Corynebacterium casei LMG S-19264T (=DSM 44701T), isolated from a smear-ripened cheese.</title>
        <authorList>
            <consortium name="US DOE Joint Genome Institute (JGI-PGF)"/>
            <person name="Walter F."/>
            <person name="Albersmeier A."/>
            <person name="Kalinowski J."/>
            <person name="Ruckert C."/>
        </authorList>
    </citation>
    <scope>NUCLEOTIDE SEQUENCE</scope>
    <source>
        <strain evidence="1">KCTC 42651</strain>
    </source>
</reference>
<gene>
    <name evidence="1" type="ORF">GCM10017083_17510</name>
</gene>
<dbReference type="EMBL" id="BMZS01000003">
    <property type="protein sequence ID" value="GHD47295.1"/>
    <property type="molecule type" value="Genomic_DNA"/>
</dbReference>
<evidence type="ECO:0008006" key="3">
    <source>
        <dbReference type="Google" id="ProtNLM"/>
    </source>
</evidence>
<reference evidence="1" key="2">
    <citation type="submission" date="2020-09" db="EMBL/GenBank/DDBJ databases">
        <authorList>
            <person name="Sun Q."/>
            <person name="Kim S."/>
        </authorList>
    </citation>
    <scope>NUCLEOTIDE SEQUENCE</scope>
    <source>
        <strain evidence="1">KCTC 42651</strain>
    </source>
</reference>
<dbReference type="Proteomes" id="UP000630353">
    <property type="component" value="Unassembled WGS sequence"/>
</dbReference>
<dbReference type="Pfam" id="PF07310">
    <property type="entry name" value="PAS_5"/>
    <property type="match status" value="1"/>
</dbReference>
<dbReference type="RefSeq" id="WP_189988553.1">
    <property type="nucleotide sequence ID" value="NZ_BMZS01000003.1"/>
</dbReference>
<comment type="caution">
    <text evidence="1">The sequence shown here is derived from an EMBL/GenBank/DDBJ whole genome shotgun (WGS) entry which is preliminary data.</text>
</comment>
<proteinExistence type="predicted"/>
<evidence type="ECO:0000313" key="1">
    <source>
        <dbReference type="EMBL" id="GHD47295.1"/>
    </source>
</evidence>
<protein>
    <recommendedName>
        <fullName evidence="3">PAS domain-containing protein</fullName>
    </recommendedName>
</protein>
<name>A0A918XQH3_9PROT</name>